<accession>A0A7W7I486</accession>
<sequence>MPIKPLRGGEPIPLDSPDDVAALVGHLSRGDREPAWLGTHFAYLAGTRPEWFQPHQETVIADPRLLARLDLSFADLRVLFDGASDRCVELLYRRLRDRWSFGEAWALSAIGTDAALVAIADDVRQGGDREVYEESGIWIPPAGPAEYRFTPHRQVITLEAGDFPAADHPVGLPLDRVVRDPSTSPVSWHYLSLRLADIPGLPAWPATHAHLIGLNSWCMWTLFAEVDSDGRYEAEQAVFEDETDDEIGGDPTTGRAVLRPYGPDLLYCNGHVDLTPGVVGTVGGPPLGIYPNPSCPSCKRLMFHTATVSHHIREYGDGWRSLYLCEDCHTVAVTATGWN</sequence>
<proteinExistence type="predicted"/>
<comment type="caution">
    <text evidence="1">The sequence shown here is derived from an EMBL/GenBank/DDBJ whole genome shotgun (WGS) entry which is preliminary data.</text>
</comment>
<dbReference type="Proteomes" id="UP000578112">
    <property type="component" value="Unassembled WGS sequence"/>
</dbReference>
<evidence type="ECO:0008006" key="3">
    <source>
        <dbReference type="Google" id="ProtNLM"/>
    </source>
</evidence>
<evidence type="ECO:0000313" key="1">
    <source>
        <dbReference type="EMBL" id="MBB4766149.1"/>
    </source>
</evidence>
<evidence type="ECO:0000313" key="2">
    <source>
        <dbReference type="Proteomes" id="UP000578112"/>
    </source>
</evidence>
<dbReference type="RefSeq" id="WP_184997233.1">
    <property type="nucleotide sequence ID" value="NZ_BOMK01000051.1"/>
</dbReference>
<name>A0A7W7I486_9ACTN</name>
<keyword evidence="2" id="KW-1185">Reference proteome</keyword>
<dbReference type="AlphaFoldDB" id="A0A7W7I486"/>
<gene>
    <name evidence="1" type="ORF">BJ971_006705</name>
</gene>
<protein>
    <recommendedName>
        <fullName evidence="3">DUF1963 domain-containing protein</fullName>
    </recommendedName>
</protein>
<dbReference type="EMBL" id="JACHNH010000001">
    <property type="protein sequence ID" value="MBB4766149.1"/>
    <property type="molecule type" value="Genomic_DNA"/>
</dbReference>
<reference evidence="1 2" key="1">
    <citation type="submission" date="2020-08" db="EMBL/GenBank/DDBJ databases">
        <title>Sequencing the genomes of 1000 actinobacteria strains.</title>
        <authorList>
            <person name="Klenk H.-P."/>
        </authorList>
    </citation>
    <scope>NUCLEOTIDE SEQUENCE [LARGE SCALE GENOMIC DNA]</scope>
    <source>
        <strain evidence="1 2">DSM 43149</strain>
    </source>
</reference>
<organism evidence="1 2">
    <name type="scientific">Actinoplanes digitatis</name>
    <dbReference type="NCBI Taxonomy" id="1868"/>
    <lineage>
        <taxon>Bacteria</taxon>
        <taxon>Bacillati</taxon>
        <taxon>Actinomycetota</taxon>
        <taxon>Actinomycetes</taxon>
        <taxon>Micromonosporales</taxon>
        <taxon>Micromonosporaceae</taxon>
        <taxon>Actinoplanes</taxon>
    </lineage>
</organism>